<evidence type="ECO:0000256" key="1">
    <source>
        <dbReference type="ARBA" id="ARBA00023125"/>
    </source>
</evidence>
<comment type="caution">
    <text evidence="4">The sequence shown here is derived from an EMBL/GenBank/DDBJ whole genome shotgun (WGS) entry which is preliminary data.</text>
</comment>
<feature type="domain" description="HTH tetR-type" evidence="3">
    <location>
        <begin position="11"/>
        <end position="71"/>
    </location>
</feature>
<name>A0A1Y2MWS3_PSEAH</name>
<dbReference type="Gene3D" id="1.10.357.10">
    <property type="entry name" value="Tetracycline Repressor, domain 2"/>
    <property type="match status" value="1"/>
</dbReference>
<feature type="DNA-binding region" description="H-T-H motif" evidence="2">
    <location>
        <begin position="34"/>
        <end position="53"/>
    </location>
</feature>
<dbReference type="PRINTS" id="PR00455">
    <property type="entry name" value="HTHTETR"/>
</dbReference>
<dbReference type="SUPFAM" id="SSF46689">
    <property type="entry name" value="Homeodomain-like"/>
    <property type="match status" value="1"/>
</dbReference>
<keyword evidence="1 2" id="KW-0238">DNA-binding</keyword>
<dbReference type="PANTHER" id="PTHR30055">
    <property type="entry name" value="HTH-TYPE TRANSCRIPTIONAL REGULATOR RUTR"/>
    <property type="match status" value="1"/>
</dbReference>
<dbReference type="InterPro" id="IPR001647">
    <property type="entry name" value="HTH_TetR"/>
</dbReference>
<dbReference type="AlphaFoldDB" id="A0A1Y2MWS3"/>
<dbReference type="GO" id="GO:0000976">
    <property type="term" value="F:transcription cis-regulatory region binding"/>
    <property type="evidence" value="ECO:0007669"/>
    <property type="project" value="TreeGrafter"/>
</dbReference>
<dbReference type="GO" id="GO:0003700">
    <property type="term" value="F:DNA-binding transcription factor activity"/>
    <property type="evidence" value="ECO:0007669"/>
    <property type="project" value="TreeGrafter"/>
</dbReference>
<dbReference type="STRING" id="2074.BG845_03177"/>
<dbReference type="Gene3D" id="1.10.10.60">
    <property type="entry name" value="Homeodomain-like"/>
    <property type="match status" value="1"/>
</dbReference>
<evidence type="ECO:0000313" key="5">
    <source>
        <dbReference type="Proteomes" id="UP000194360"/>
    </source>
</evidence>
<evidence type="ECO:0000256" key="2">
    <source>
        <dbReference type="PROSITE-ProRule" id="PRU00335"/>
    </source>
</evidence>
<dbReference type="Pfam" id="PF00440">
    <property type="entry name" value="TetR_N"/>
    <property type="match status" value="1"/>
</dbReference>
<sequence length="203" mass="21978">MARTAAAKRRDAARERIVESAIELLRETGFRAAQMSLIAVRAGVGVGSIYSHFPSQVELFAEIYQRMVARELEVMRRESEAVETSAMGRLSIAVRVFCERSLSAGPLAFALLFEPAGPAVDEQRLRFREEFRVVLAELVRSATAQGEVPEHDVALSSAAVVGIMTEALVRPLSPDGEKLVGDGLAECVVRMSRAAIFACAEGA</sequence>
<dbReference type="InterPro" id="IPR050109">
    <property type="entry name" value="HTH-type_TetR-like_transc_reg"/>
</dbReference>
<proteinExistence type="predicted"/>
<evidence type="ECO:0000313" key="4">
    <source>
        <dbReference type="EMBL" id="OSY39581.1"/>
    </source>
</evidence>
<dbReference type="EMBL" id="MIGB01000016">
    <property type="protein sequence ID" value="OSY39581.1"/>
    <property type="molecule type" value="Genomic_DNA"/>
</dbReference>
<accession>A0A1Y2MWS3</accession>
<reference evidence="4 5" key="1">
    <citation type="submission" date="2016-09" db="EMBL/GenBank/DDBJ databases">
        <title>Pseudonocardia autotrophica DSM535, a candidate organism with high potential of specific P450 cytochromes.</title>
        <authorList>
            <person name="Grumaz C."/>
            <person name="Vainshtein Y."/>
            <person name="Kirstahler P."/>
            <person name="Sohn K."/>
        </authorList>
    </citation>
    <scope>NUCLEOTIDE SEQUENCE [LARGE SCALE GENOMIC DNA]</scope>
    <source>
        <strain evidence="4 5">DSM 535</strain>
    </source>
</reference>
<dbReference type="InterPro" id="IPR009057">
    <property type="entry name" value="Homeodomain-like_sf"/>
</dbReference>
<dbReference type="SUPFAM" id="SSF48498">
    <property type="entry name" value="Tetracyclin repressor-like, C-terminal domain"/>
    <property type="match status" value="1"/>
</dbReference>
<dbReference type="PROSITE" id="PS50977">
    <property type="entry name" value="HTH_TETR_2"/>
    <property type="match status" value="1"/>
</dbReference>
<gene>
    <name evidence="4" type="primary">fadR_3</name>
    <name evidence="4" type="ORF">BG845_03177</name>
</gene>
<organism evidence="4 5">
    <name type="scientific">Pseudonocardia autotrophica</name>
    <name type="common">Amycolata autotrophica</name>
    <name type="synonym">Nocardia autotrophica</name>
    <dbReference type="NCBI Taxonomy" id="2074"/>
    <lineage>
        <taxon>Bacteria</taxon>
        <taxon>Bacillati</taxon>
        <taxon>Actinomycetota</taxon>
        <taxon>Actinomycetes</taxon>
        <taxon>Pseudonocardiales</taxon>
        <taxon>Pseudonocardiaceae</taxon>
        <taxon>Pseudonocardia</taxon>
    </lineage>
</organism>
<dbReference type="RefSeq" id="WP_158092187.1">
    <property type="nucleotide sequence ID" value="NZ_AP018920.1"/>
</dbReference>
<dbReference type="InterPro" id="IPR036271">
    <property type="entry name" value="Tet_transcr_reg_TetR-rel_C_sf"/>
</dbReference>
<dbReference type="OrthoDB" id="63332at2"/>
<dbReference type="PANTHER" id="PTHR30055:SF226">
    <property type="entry name" value="HTH-TYPE TRANSCRIPTIONAL REGULATOR PKSA"/>
    <property type="match status" value="1"/>
</dbReference>
<dbReference type="Proteomes" id="UP000194360">
    <property type="component" value="Unassembled WGS sequence"/>
</dbReference>
<protein>
    <submittedName>
        <fullName evidence="4">Fatty acid metabolism regulator protein</fullName>
    </submittedName>
</protein>
<evidence type="ECO:0000259" key="3">
    <source>
        <dbReference type="PROSITE" id="PS50977"/>
    </source>
</evidence>
<keyword evidence="5" id="KW-1185">Reference proteome</keyword>